<reference evidence="4 5" key="1">
    <citation type="submission" date="2018-10" db="EMBL/GenBank/DDBJ databases">
        <title>Dokdonia luteus sp. nov., isolated from sea water.</title>
        <authorList>
            <person name="Zhou L.Y."/>
            <person name="Du Z.J."/>
        </authorList>
    </citation>
    <scope>NUCLEOTIDE SEQUENCE [LARGE SCALE GENOMIC DNA]</scope>
    <source>
        <strain evidence="4 5">SH27</strain>
    </source>
</reference>
<feature type="chain" id="PRO_5017950113" evidence="2">
    <location>
        <begin position="22"/>
        <end position="148"/>
    </location>
</feature>
<name>A0A3M0G3D0_9FLAO</name>
<keyword evidence="1 2" id="KW-0732">Signal</keyword>
<evidence type="ECO:0000256" key="2">
    <source>
        <dbReference type="SAM" id="SignalP"/>
    </source>
</evidence>
<dbReference type="InterPro" id="IPR036249">
    <property type="entry name" value="Thioredoxin-like_sf"/>
</dbReference>
<sequence length="148" mass="17153">MKRITLILFLFVAFGVQSQEAEWLTDFEKAKKTAQKQKKPILMYFTGSDWCGPCKMLKKDFWQSEEFVAQSNDFVLLEVDVPFRLDVISESQMKKNKALQAKYNKEKSFPTLLALDASGRVKDKISAYSMLRDTAPYFAFIDKARSIR</sequence>
<dbReference type="InterPro" id="IPR051099">
    <property type="entry name" value="AGR/TXD"/>
</dbReference>
<proteinExistence type="predicted"/>
<dbReference type="RefSeq" id="WP_121917128.1">
    <property type="nucleotide sequence ID" value="NZ_REFV01000006.1"/>
</dbReference>
<evidence type="ECO:0000256" key="1">
    <source>
        <dbReference type="ARBA" id="ARBA00022729"/>
    </source>
</evidence>
<dbReference type="EMBL" id="REFV01000006">
    <property type="protein sequence ID" value="RMB59490.1"/>
    <property type="molecule type" value="Genomic_DNA"/>
</dbReference>
<organism evidence="4 5">
    <name type="scientific">Dokdonia sinensis</name>
    <dbReference type="NCBI Taxonomy" id="2479847"/>
    <lineage>
        <taxon>Bacteria</taxon>
        <taxon>Pseudomonadati</taxon>
        <taxon>Bacteroidota</taxon>
        <taxon>Flavobacteriia</taxon>
        <taxon>Flavobacteriales</taxon>
        <taxon>Flavobacteriaceae</taxon>
        <taxon>Dokdonia</taxon>
    </lineage>
</organism>
<dbReference type="Proteomes" id="UP000281985">
    <property type="component" value="Unassembled WGS sequence"/>
</dbReference>
<evidence type="ECO:0000313" key="5">
    <source>
        <dbReference type="Proteomes" id="UP000281985"/>
    </source>
</evidence>
<dbReference type="CDD" id="cd02947">
    <property type="entry name" value="TRX_family"/>
    <property type="match status" value="1"/>
</dbReference>
<evidence type="ECO:0000259" key="3">
    <source>
        <dbReference type="PROSITE" id="PS51352"/>
    </source>
</evidence>
<protein>
    <submittedName>
        <fullName evidence="4">Thioredoxin family protein</fullName>
    </submittedName>
</protein>
<keyword evidence="5" id="KW-1185">Reference proteome</keyword>
<dbReference type="Pfam" id="PF13899">
    <property type="entry name" value="Thioredoxin_7"/>
    <property type="match status" value="1"/>
</dbReference>
<dbReference type="AlphaFoldDB" id="A0A3M0G3D0"/>
<evidence type="ECO:0000313" key="4">
    <source>
        <dbReference type="EMBL" id="RMB59490.1"/>
    </source>
</evidence>
<dbReference type="OrthoDB" id="981626at2"/>
<feature type="signal peptide" evidence="2">
    <location>
        <begin position="1"/>
        <end position="21"/>
    </location>
</feature>
<dbReference type="Gene3D" id="3.40.30.10">
    <property type="entry name" value="Glutaredoxin"/>
    <property type="match status" value="1"/>
</dbReference>
<dbReference type="PANTHER" id="PTHR15337">
    <property type="entry name" value="ANTERIOR GRADIENT PROTEIN-RELATED"/>
    <property type="match status" value="1"/>
</dbReference>
<gene>
    <name evidence="4" type="ORF">EAX61_07855</name>
</gene>
<dbReference type="InterPro" id="IPR013766">
    <property type="entry name" value="Thioredoxin_domain"/>
</dbReference>
<comment type="caution">
    <text evidence="4">The sequence shown here is derived from an EMBL/GenBank/DDBJ whole genome shotgun (WGS) entry which is preliminary data.</text>
</comment>
<feature type="domain" description="Thioredoxin" evidence="3">
    <location>
        <begin position="5"/>
        <end position="146"/>
    </location>
</feature>
<accession>A0A3M0G3D0</accession>
<dbReference type="SUPFAM" id="SSF52833">
    <property type="entry name" value="Thioredoxin-like"/>
    <property type="match status" value="1"/>
</dbReference>
<dbReference type="PROSITE" id="PS51352">
    <property type="entry name" value="THIOREDOXIN_2"/>
    <property type="match status" value="1"/>
</dbReference>
<dbReference type="PANTHER" id="PTHR15337:SF11">
    <property type="entry name" value="THIOREDOXIN DOMAIN-CONTAINING PROTEIN"/>
    <property type="match status" value="1"/>
</dbReference>